<name>A0AAD9KVK3_RIDPI</name>
<evidence type="ECO:0000313" key="2">
    <source>
        <dbReference type="EMBL" id="KAK2178221.1"/>
    </source>
</evidence>
<feature type="transmembrane region" description="Helical" evidence="1">
    <location>
        <begin position="68"/>
        <end position="87"/>
    </location>
</feature>
<dbReference type="Proteomes" id="UP001209878">
    <property type="component" value="Unassembled WGS sequence"/>
</dbReference>
<protein>
    <submittedName>
        <fullName evidence="2">Uncharacterized protein</fullName>
    </submittedName>
</protein>
<keyword evidence="1" id="KW-1133">Transmembrane helix</keyword>
<dbReference type="AlphaFoldDB" id="A0AAD9KVK3"/>
<accession>A0AAD9KVK3</accession>
<gene>
    <name evidence="2" type="ORF">NP493_553g02032</name>
</gene>
<dbReference type="EMBL" id="JAODUO010000553">
    <property type="protein sequence ID" value="KAK2178221.1"/>
    <property type="molecule type" value="Genomic_DNA"/>
</dbReference>
<comment type="caution">
    <text evidence="2">The sequence shown here is derived from an EMBL/GenBank/DDBJ whole genome shotgun (WGS) entry which is preliminary data.</text>
</comment>
<keyword evidence="1" id="KW-0812">Transmembrane</keyword>
<evidence type="ECO:0000256" key="1">
    <source>
        <dbReference type="SAM" id="Phobius"/>
    </source>
</evidence>
<reference evidence="2" key="1">
    <citation type="journal article" date="2023" name="Mol. Biol. Evol.">
        <title>Third-Generation Sequencing Reveals the Adaptive Role of the Epigenome in Three Deep-Sea Polychaetes.</title>
        <authorList>
            <person name="Perez M."/>
            <person name="Aroh O."/>
            <person name="Sun Y."/>
            <person name="Lan Y."/>
            <person name="Juniper S.K."/>
            <person name="Young C.R."/>
            <person name="Angers B."/>
            <person name="Qian P.Y."/>
        </authorList>
    </citation>
    <scope>NUCLEOTIDE SEQUENCE</scope>
    <source>
        <strain evidence="2">R07B-5</strain>
    </source>
</reference>
<keyword evidence="1" id="KW-0472">Membrane</keyword>
<sequence length="120" mass="13554">MLCDLLGEDRLSSSLVGRWFLVGPFLAGECLHNQAGNYLKMDVGETLERRRKVVNEPLENRKRALDGGWGWMCLFGCTLIQFLIGFYGRSYGLIYLHATPQTLQQQRRPDGVGGRRIPGP</sequence>
<evidence type="ECO:0000313" key="3">
    <source>
        <dbReference type="Proteomes" id="UP001209878"/>
    </source>
</evidence>
<organism evidence="2 3">
    <name type="scientific">Ridgeia piscesae</name>
    <name type="common">Tubeworm</name>
    <dbReference type="NCBI Taxonomy" id="27915"/>
    <lineage>
        <taxon>Eukaryota</taxon>
        <taxon>Metazoa</taxon>
        <taxon>Spiralia</taxon>
        <taxon>Lophotrochozoa</taxon>
        <taxon>Annelida</taxon>
        <taxon>Polychaeta</taxon>
        <taxon>Sedentaria</taxon>
        <taxon>Canalipalpata</taxon>
        <taxon>Sabellida</taxon>
        <taxon>Siboglinidae</taxon>
        <taxon>Ridgeia</taxon>
    </lineage>
</organism>
<keyword evidence="3" id="KW-1185">Reference proteome</keyword>
<proteinExistence type="predicted"/>